<keyword evidence="3" id="KW-0812">Transmembrane</keyword>
<accession>A0A2T5C2I4</accession>
<organism evidence="4 5">
    <name type="scientific">Mangrovibacterium marinum</name>
    <dbReference type="NCBI Taxonomy" id="1639118"/>
    <lineage>
        <taxon>Bacteria</taxon>
        <taxon>Pseudomonadati</taxon>
        <taxon>Bacteroidota</taxon>
        <taxon>Bacteroidia</taxon>
        <taxon>Marinilabiliales</taxon>
        <taxon>Prolixibacteraceae</taxon>
        <taxon>Mangrovibacterium</taxon>
    </lineage>
</organism>
<sequence>MANNYSCIVDKLGLYCRKYWILQFLKGSLLLITVLLGLIAAGLGIEYLFYTSVPFKIAFVSSLFFIFGLLAYRYVLTPISYLLKLRKFDRVAQAKLVSEHFPELKDHLINVVELGVLPANNALVESSILQKISELPPFSFRLYFNFRLIANAVIGFIIVMITTLTISITVPGYLLQAGYRLIHFTQEFVKPAPFRFVLNNSNLRVLKGGLLVLSVECVGEDLPSGVYVNIGGQNFVMEQEGNHYTYQLNNLQASFSFFFTDLQYVSDRYAIQVIPNPLILSYMVTVTPPGYTGLPAQRYQAVTNFSAPYGSQLAWEFDCSDVDRLILANGEQRLDSVSSDSGIFQLTSTLTKSGSYRVLLQNAEVKSKQVISFEVELMPDDFPTIDVVQLQDSTNLMRFFFKGAIADDYGFHQLQFNLRNMETDSVFNLSILPNLSQQEFYYAVNFKPLRNLGDHFSYYFTISDNDYFHHFKKATSEVFNFEFPDYQDVYNSSEELFGEVEELAGETQQMVQELKQEMADFQYRSISENLSSWDQQQFVQQISAKREQLQRTINQLINKNNQLNSLNNSYSNQRDELLEKQQQIDDLLKEIMTDELQKLFDEFNKLAQEFDQDRLNQLMKRMEFPVEDFSKQLDRNLELLKRYKIEQSLESIISEIHEVAEDEAQQAIDIDRGDLDGVREQENANRERVRELSDQLDRLRESNEELSKPMNIYPMDNEFEGIDKNYKDIDEHLGGNRRKMAKEEIGRNQQQLMNLAFSLQQMLADSQLTQNGEDIDNLKQILKNLVFLSLQQEEILNLSARLSVGDPSLNEVQNQQEFLVLQTQQVEDSLFALASRTPAVSARVSNELSKIDVSLKNTLSHFKDADFRMVLRDQQNAITAFNELALLLNEALENLEKMMANSMPGDQSCDKPGGGGKAGMGKLKDAQQSLKDQLQKMIDGLKNGEQGQLGEQVGKSLMQQEMLKQMIGEMMMDEGVGSSAKEQLRAIEQLIEQNRLDLLGKKIDDSLIRRQNLILDHLLKAEKAEQERDLDEQRESKTADQIFYSNPDSVFEYKGKENNREEDLRYNTIRMRKFYENKFRNYINQLNP</sequence>
<feature type="transmembrane region" description="Helical" evidence="3">
    <location>
        <begin position="55"/>
        <end position="76"/>
    </location>
</feature>
<keyword evidence="3" id="KW-0472">Membrane</keyword>
<dbReference type="EMBL" id="QAAD01000006">
    <property type="protein sequence ID" value="PTN08921.1"/>
    <property type="molecule type" value="Genomic_DNA"/>
</dbReference>
<feature type="coiled-coil region" evidence="1">
    <location>
        <begin position="682"/>
        <end position="709"/>
    </location>
</feature>
<evidence type="ECO:0000313" key="5">
    <source>
        <dbReference type="Proteomes" id="UP000243525"/>
    </source>
</evidence>
<feature type="region of interest" description="Disordered" evidence="2">
    <location>
        <begin position="903"/>
        <end position="922"/>
    </location>
</feature>
<gene>
    <name evidence="4" type="ORF">C8N47_10618</name>
</gene>
<feature type="coiled-coil region" evidence="1">
    <location>
        <begin position="539"/>
        <end position="609"/>
    </location>
</feature>
<evidence type="ECO:0000256" key="3">
    <source>
        <dbReference type="SAM" id="Phobius"/>
    </source>
</evidence>
<dbReference type="OrthoDB" id="9812498at2"/>
<reference evidence="4 5" key="1">
    <citation type="submission" date="2018-04" db="EMBL/GenBank/DDBJ databases">
        <title>Genomic Encyclopedia of Archaeal and Bacterial Type Strains, Phase II (KMG-II): from individual species to whole genera.</title>
        <authorList>
            <person name="Goeker M."/>
        </authorList>
    </citation>
    <scope>NUCLEOTIDE SEQUENCE [LARGE SCALE GENOMIC DNA]</scope>
    <source>
        <strain evidence="4 5">DSM 28823</strain>
    </source>
</reference>
<name>A0A2T5C2I4_9BACT</name>
<keyword evidence="1" id="KW-0175">Coiled coil</keyword>
<dbReference type="AlphaFoldDB" id="A0A2T5C2I4"/>
<feature type="transmembrane region" description="Helical" evidence="3">
    <location>
        <begin position="27"/>
        <end position="49"/>
    </location>
</feature>
<evidence type="ECO:0000313" key="4">
    <source>
        <dbReference type="EMBL" id="PTN08921.1"/>
    </source>
</evidence>
<evidence type="ECO:0000256" key="2">
    <source>
        <dbReference type="SAM" id="MobiDB-lite"/>
    </source>
</evidence>
<protein>
    <submittedName>
        <fullName evidence="4">Uncharacterized protein DUF4175</fullName>
    </submittedName>
</protein>
<comment type="caution">
    <text evidence="4">The sequence shown here is derived from an EMBL/GenBank/DDBJ whole genome shotgun (WGS) entry which is preliminary data.</text>
</comment>
<keyword evidence="3" id="KW-1133">Transmembrane helix</keyword>
<dbReference type="RefSeq" id="WP_107821844.1">
    <property type="nucleotide sequence ID" value="NZ_OY782574.1"/>
</dbReference>
<evidence type="ECO:0000256" key="1">
    <source>
        <dbReference type="SAM" id="Coils"/>
    </source>
</evidence>
<dbReference type="Proteomes" id="UP000243525">
    <property type="component" value="Unassembled WGS sequence"/>
</dbReference>
<keyword evidence="5" id="KW-1185">Reference proteome</keyword>
<proteinExistence type="predicted"/>
<feature type="transmembrane region" description="Helical" evidence="3">
    <location>
        <begin position="148"/>
        <end position="174"/>
    </location>
</feature>